<dbReference type="InterPro" id="IPR017364">
    <property type="entry name" value="GEMIN2"/>
</dbReference>
<dbReference type="PIRSF" id="PIRSF038038">
    <property type="entry name" value="SMN_Gemin2"/>
    <property type="match status" value="1"/>
</dbReference>
<dbReference type="GO" id="GO:0005681">
    <property type="term" value="C:spliceosomal complex"/>
    <property type="evidence" value="ECO:0007669"/>
    <property type="project" value="InterPro"/>
</dbReference>
<evidence type="ECO:0000256" key="6">
    <source>
        <dbReference type="ARBA" id="ARBA00047179"/>
    </source>
</evidence>
<comment type="caution">
    <text evidence="8">The sequence shown here is derived from an EMBL/GenBank/DDBJ whole genome shotgun (WGS) entry which is preliminary data.</text>
</comment>
<organism evidence="8 9">
    <name type="scientific">Linderina pennispora</name>
    <dbReference type="NCBI Taxonomy" id="61395"/>
    <lineage>
        <taxon>Eukaryota</taxon>
        <taxon>Fungi</taxon>
        <taxon>Fungi incertae sedis</taxon>
        <taxon>Zoopagomycota</taxon>
        <taxon>Kickxellomycotina</taxon>
        <taxon>Kickxellomycetes</taxon>
        <taxon>Kickxellales</taxon>
        <taxon>Kickxellaceae</taxon>
        <taxon>Linderina</taxon>
    </lineage>
</organism>
<dbReference type="GO" id="GO:0032797">
    <property type="term" value="C:SMN complex"/>
    <property type="evidence" value="ECO:0007669"/>
    <property type="project" value="TreeGrafter"/>
</dbReference>
<dbReference type="GO" id="GO:0000245">
    <property type="term" value="P:spliceosomal complex assembly"/>
    <property type="evidence" value="ECO:0007669"/>
    <property type="project" value="InterPro"/>
</dbReference>
<evidence type="ECO:0000256" key="1">
    <source>
        <dbReference type="ARBA" id="ARBA00004496"/>
    </source>
</evidence>
<evidence type="ECO:0000256" key="5">
    <source>
        <dbReference type="ARBA" id="ARBA00025758"/>
    </source>
</evidence>
<evidence type="ECO:0000256" key="7">
    <source>
        <dbReference type="SAM" id="MobiDB-lite"/>
    </source>
</evidence>
<dbReference type="PANTHER" id="PTHR12794:SF0">
    <property type="entry name" value="GEM-ASSOCIATED PROTEIN 2"/>
    <property type="match status" value="1"/>
</dbReference>
<protein>
    <recommendedName>
        <fullName evidence="6">Gem-associated protein 2</fullName>
    </recommendedName>
</protein>
<dbReference type="Pfam" id="PF04938">
    <property type="entry name" value="SIP1"/>
    <property type="match status" value="1"/>
</dbReference>
<dbReference type="Gene3D" id="1.20.58.1070">
    <property type="match status" value="1"/>
</dbReference>
<dbReference type="AlphaFoldDB" id="A0A1Y1W6X0"/>
<feature type="region of interest" description="Disordered" evidence="7">
    <location>
        <begin position="1"/>
        <end position="28"/>
    </location>
</feature>
<dbReference type="InterPro" id="IPR035426">
    <property type="entry name" value="Gemin2/Brr1"/>
</dbReference>
<evidence type="ECO:0000313" key="9">
    <source>
        <dbReference type="Proteomes" id="UP000193922"/>
    </source>
</evidence>
<dbReference type="PANTHER" id="PTHR12794">
    <property type="entry name" value="GEMIN2"/>
    <property type="match status" value="1"/>
</dbReference>
<evidence type="ECO:0000256" key="4">
    <source>
        <dbReference type="ARBA" id="ARBA00023187"/>
    </source>
</evidence>
<comment type="similarity">
    <text evidence="5">Belongs to the gemin-2 family.</text>
</comment>
<evidence type="ECO:0000256" key="3">
    <source>
        <dbReference type="ARBA" id="ARBA00022664"/>
    </source>
</evidence>
<dbReference type="GO" id="GO:0000387">
    <property type="term" value="P:spliceosomal snRNP assembly"/>
    <property type="evidence" value="ECO:0007669"/>
    <property type="project" value="InterPro"/>
</dbReference>
<keyword evidence="4" id="KW-0508">mRNA splicing</keyword>
<name>A0A1Y1W6X0_9FUNG</name>
<sequence>MPLDDDAYMGARGALPIPDDTTVGDLDQEPETGEQYMLRVRLESQSAPRVTIDRDRDMLIQKSAKKNIAQPPTEELEPVPEFARPSPEWLDAFAVYFRRQRKIFVAQLQSAAVPGEFKLPDNGSPKEWRNMCYSAVNNGANSNTMMHALASMNQVTVVRLIRFFISWISADSLRRAEGVWLWYLLLKLDELLDHSDIHLLRELCRKLRGIRMLIALNPQKSVLPHRGDEISALNILIASVSRGYNQRDLD</sequence>
<dbReference type="STRING" id="61395.A0A1Y1W6X0"/>
<comment type="subcellular location">
    <subcellularLocation>
        <location evidence="1">Cytoplasm</location>
    </subcellularLocation>
</comment>
<evidence type="ECO:0000313" key="8">
    <source>
        <dbReference type="EMBL" id="ORX68914.1"/>
    </source>
</evidence>
<proteinExistence type="inferred from homology"/>
<dbReference type="Proteomes" id="UP000193922">
    <property type="component" value="Unassembled WGS sequence"/>
</dbReference>
<dbReference type="EMBL" id="MCFD01000008">
    <property type="protein sequence ID" value="ORX68914.1"/>
    <property type="molecule type" value="Genomic_DNA"/>
</dbReference>
<accession>A0A1Y1W6X0</accession>
<dbReference type="OrthoDB" id="428895at2759"/>
<dbReference type="RefSeq" id="XP_040742646.1">
    <property type="nucleotide sequence ID" value="XM_040883750.1"/>
</dbReference>
<gene>
    <name evidence="8" type="ORF">DL89DRAFT_168367</name>
</gene>
<reference evidence="8 9" key="1">
    <citation type="submission" date="2016-07" db="EMBL/GenBank/DDBJ databases">
        <title>Pervasive Adenine N6-methylation of Active Genes in Fungi.</title>
        <authorList>
            <consortium name="DOE Joint Genome Institute"/>
            <person name="Mondo S.J."/>
            <person name="Dannebaum R.O."/>
            <person name="Kuo R.C."/>
            <person name="Labutti K."/>
            <person name="Haridas S."/>
            <person name="Kuo A."/>
            <person name="Salamov A."/>
            <person name="Ahrendt S.R."/>
            <person name="Lipzen A."/>
            <person name="Sullivan W."/>
            <person name="Andreopoulos W.B."/>
            <person name="Clum A."/>
            <person name="Lindquist E."/>
            <person name="Daum C."/>
            <person name="Ramamoorthy G.K."/>
            <person name="Gryganskyi A."/>
            <person name="Culley D."/>
            <person name="Magnuson J.K."/>
            <person name="James T.Y."/>
            <person name="O'Malley M.A."/>
            <person name="Stajich J.E."/>
            <person name="Spatafora J.W."/>
            <person name="Visel A."/>
            <person name="Grigoriev I.V."/>
        </authorList>
    </citation>
    <scope>NUCLEOTIDE SEQUENCE [LARGE SCALE GENOMIC DNA]</scope>
    <source>
        <strain evidence="8 9">ATCC 12442</strain>
    </source>
</reference>
<keyword evidence="9" id="KW-1185">Reference proteome</keyword>
<evidence type="ECO:0000256" key="2">
    <source>
        <dbReference type="ARBA" id="ARBA00022490"/>
    </source>
</evidence>
<keyword evidence="3" id="KW-0507">mRNA processing</keyword>
<dbReference type="GeneID" id="63800398"/>
<keyword evidence="2" id="KW-0963">Cytoplasm</keyword>